<organism evidence="2 3">
    <name type="scientific">Benzoatithermus flavus</name>
    <dbReference type="NCBI Taxonomy" id="3108223"/>
    <lineage>
        <taxon>Bacteria</taxon>
        <taxon>Pseudomonadati</taxon>
        <taxon>Pseudomonadota</taxon>
        <taxon>Alphaproteobacteria</taxon>
        <taxon>Geminicoccales</taxon>
        <taxon>Geminicoccaceae</taxon>
        <taxon>Benzoatithermus</taxon>
    </lineage>
</organism>
<feature type="transmembrane region" description="Helical" evidence="1">
    <location>
        <begin position="12"/>
        <end position="33"/>
    </location>
</feature>
<dbReference type="Pfam" id="PF10741">
    <property type="entry name" value="T2SSM_b"/>
    <property type="match status" value="1"/>
</dbReference>
<keyword evidence="1" id="KW-0472">Membrane</keyword>
<comment type="caution">
    <text evidence="2">The sequence shown here is derived from an EMBL/GenBank/DDBJ whole genome shotgun (WGS) entry which is preliminary data.</text>
</comment>
<evidence type="ECO:0000256" key="1">
    <source>
        <dbReference type="SAM" id="Phobius"/>
    </source>
</evidence>
<gene>
    <name evidence="2" type="primary">gspM</name>
    <name evidence="2" type="ORF">U1T56_09285</name>
</gene>
<accession>A0ABU8XQ56</accession>
<proteinExistence type="predicted"/>
<keyword evidence="1" id="KW-1133">Transmembrane helix</keyword>
<dbReference type="NCBIfam" id="NF040576">
    <property type="entry name" value="T2SS_GspM_XpsM"/>
    <property type="match status" value="1"/>
</dbReference>
<reference evidence="2 3" key="1">
    <citation type="submission" date="2024-01" db="EMBL/GenBank/DDBJ databases">
        <title>Multi-omics insights into the function and evolution of sodium benzoate biodegradation pathways in Benzoatithermus flavus gen. nov., sp. nov. from hot spring.</title>
        <authorList>
            <person name="Hu C.-J."/>
            <person name="Li W.-J."/>
        </authorList>
    </citation>
    <scope>NUCLEOTIDE SEQUENCE [LARGE SCALE GENOMIC DNA]</scope>
    <source>
        <strain evidence="2 3">SYSU G07066</strain>
    </source>
</reference>
<dbReference type="Proteomes" id="UP001375743">
    <property type="component" value="Unassembled WGS sequence"/>
</dbReference>
<evidence type="ECO:0000313" key="2">
    <source>
        <dbReference type="EMBL" id="MEK0083347.1"/>
    </source>
</evidence>
<dbReference type="EMBL" id="JBBLZC010000007">
    <property type="protein sequence ID" value="MEK0083347.1"/>
    <property type="molecule type" value="Genomic_DNA"/>
</dbReference>
<keyword evidence="1" id="KW-0812">Transmembrane</keyword>
<dbReference type="InterPro" id="IPR034756">
    <property type="entry name" value="T2SSM_b"/>
</dbReference>
<evidence type="ECO:0000313" key="3">
    <source>
        <dbReference type="Proteomes" id="UP001375743"/>
    </source>
</evidence>
<protein>
    <submittedName>
        <fullName evidence="2">Type II secretion system protein GspM</fullName>
    </submittedName>
</protein>
<dbReference type="RefSeq" id="WP_418159190.1">
    <property type="nucleotide sequence ID" value="NZ_JBBLZC010000007.1"/>
</dbReference>
<dbReference type="Gene3D" id="3.30.70.60">
    <property type="match status" value="1"/>
</dbReference>
<keyword evidence="3" id="KW-1185">Reference proteome</keyword>
<name>A0ABU8XQ56_9PROT</name>
<dbReference type="InterPro" id="IPR014717">
    <property type="entry name" value="Transl_elong_EF1B/ribsomal_bS6"/>
</dbReference>
<sequence length="196" mass="21330">MIERLPPRQRRYLALLILVAAVIVLCGILYLPFAYLQRQEAALAAGQRRIAELRARVPLREELLAQERRLKESGDLKEALLPGSTPAVAAAQLQGDLSGLAAAMGGEIATVQILDPEEAAPFVRIGLRLTMSGDIATMRDFLYAVETRNPVLVVRSMDLASRSEAGMADENPTLNGTFEIFGYAPRSIMPEGSTPK</sequence>